<dbReference type="InterPro" id="IPR018485">
    <property type="entry name" value="FGGY_C"/>
</dbReference>
<evidence type="ECO:0000256" key="4">
    <source>
        <dbReference type="ARBA" id="ARBA00022777"/>
    </source>
</evidence>
<dbReference type="GO" id="GO:0016301">
    <property type="term" value="F:kinase activity"/>
    <property type="evidence" value="ECO:0007669"/>
    <property type="project" value="UniProtKB-KW"/>
</dbReference>
<keyword evidence="3 7" id="KW-0808">Transferase</keyword>
<dbReference type="Pfam" id="PF00370">
    <property type="entry name" value="FGGY_N"/>
    <property type="match status" value="1"/>
</dbReference>
<evidence type="ECO:0000313" key="7">
    <source>
        <dbReference type="EMBL" id="MFC5749980.1"/>
    </source>
</evidence>
<dbReference type="EMBL" id="JBHSON010000047">
    <property type="protein sequence ID" value="MFC5749980.1"/>
    <property type="molecule type" value="Genomic_DNA"/>
</dbReference>
<dbReference type="Proteomes" id="UP001596074">
    <property type="component" value="Unassembled WGS sequence"/>
</dbReference>
<evidence type="ECO:0000256" key="2">
    <source>
        <dbReference type="ARBA" id="ARBA00022629"/>
    </source>
</evidence>
<evidence type="ECO:0000256" key="1">
    <source>
        <dbReference type="ARBA" id="ARBA00009156"/>
    </source>
</evidence>
<dbReference type="RefSeq" id="WP_378285704.1">
    <property type="nucleotide sequence ID" value="NZ_JBHSON010000047.1"/>
</dbReference>
<dbReference type="PANTHER" id="PTHR43095">
    <property type="entry name" value="SUGAR KINASE"/>
    <property type="match status" value="1"/>
</dbReference>
<dbReference type="PIRSF" id="PIRSF000538">
    <property type="entry name" value="GlpK"/>
    <property type="match status" value="1"/>
</dbReference>
<keyword evidence="2" id="KW-0859">Xylose metabolism</keyword>
<name>A0ABW1A373_9ACTN</name>
<dbReference type="SUPFAM" id="SSF53067">
    <property type="entry name" value="Actin-like ATPase domain"/>
    <property type="match status" value="2"/>
</dbReference>
<dbReference type="PANTHER" id="PTHR43095:SF5">
    <property type="entry name" value="XYLULOSE KINASE"/>
    <property type="match status" value="1"/>
</dbReference>
<comment type="caution">
    <text evidence="7">The sequence shown here is derived from an EMBL/GenBank/DDBJ whole genome shotgun (WGS) entry which is preliminary data.</text>
</comment>
<dbReference type="EC" id="2.7.1.-" evidence="7"/>
<evidence type="ECO:0000259" key="6">
    <source>
        <dbReference type="Pfam" id="PF02782"/>
    </source>
</evidence>
<feature type="domain" description="Carbohydrate kinase FGGY N-terminal" evidence="5">
    <location>
        <begin position="12"/>
        <end position="251"/>
    </location>
</feature>
<proteinExistence type="inferred from homology"/>
<comment type="similarity">
    <text evidence="1">Belongs to the FGGY kinase family.</text>
</comment>
<reference evidence="8" key="1">
    <citation type="journal article" date="2019" name="Int. J. Syst. Evol. Microbiol.">
        <title>The Global Catalogue of Microorganisms (GCM) 10K type strain sequencing project: providing services to taxonomists for standard genome sequencing and annotation.</title>
        <authorList>
            <consortium name="The Broad Institute Genomics Platform"/>
            <consortium name="The Broad Institute Genome Sequencing Center for Infectious Disease"/>
            <person name="Wu L."/>
            <person name="Ma J."/>
        </authorList>
    </citation>
    <scope>NUCLEOTIDE SEQUENCE [LARGE SCALE GENOMIC DNA]</scope>
    <source>
        <strain evidence="8">KCTC 42087</strain>
    </source>
</reference>
<keyword evidence="8" id="KW-1185">Reference proteome</keyword>
<evidence type="ECO:0000256" key="3">
    <source>
        <dbReference type="ARBA" id="ARBA00022679"/>
    </source>
</evidence>
<keyword evidence="2" id="KW-0119">Carbohydrate metabolism</keyword>
<feature type="domain" description="Carbohydrate kinase FGGY C-terminal" evidence="6">
    <location>
        <begin position="262"/>
        <end position="435"/>
    </location>
</feature>
<evidence type="ECO:0000313" key="8">
    <source>
        <dbReference type="Proteomes" id="UP001596074"/>
    </source>
</evidence>
<keyword evidence="4 7" id="KW-0418">Kinase</keyword>
<accession>A0ABW1A373</accession>
<gene>
    <name evidence="7" type="ORF">ACFPZN_30500</name>
</gene>
<dbReference type="Pfam" id="PF02782">
    <property type="entry name" value="FGGY_C"/>
    <property type="match status" value="1"/>
</dbReference>
<dbReference type="CDD" id="cd07783">
    <property type="entry name" value="ASKHA_NBD_FGGY_SePSK_AtXK1-like"/>
    <property type="match status" value="1"/>
</dbReference>
<evidence type="ECO:0000259" key="5">
    <source>
        <dbReference type="Pfam" id="PF00370"/>
    </source>
</evidence>
<organism evidence="7 8">
    <name type="scientific">Actinomadura rugatobispora</name>
    <dbReference type="NCBI Taxonomy" id="1994"/>
    <lineage>
        <taxon>Bacteria</taxon>
        <taxon>Bacillati</taxon>
        <taxon>Actinomycetota</taxon>
        <taxon>Actinomycetes</taxon>
        <taxon>Streptosporangiales</taxon>
        <taxon>Thermomonosporaceae</taxon>
        <taxon>Actinomadura</taxon>
    </lineage>
</organism>
<dbReference type="InterPro" id="IPR050406">
    <property type="entry name" value="FGGY_Carb_Kinase"/>
</dbReference>
<dbReference type="Gene3D" id="3.30.420.40">
    <property type="match status" value="2"/>
</dbReference>
<dbReference type="InterPro" id="IPR018484">
    <property type="entry name" value="FGGY_N"/>
</dbReference>
<protein>
    <submittedName>
        <fullName evidence="7">FGGY-family carbohydrate kinase</fullName>
        <ecNumber evidence="7">2.7.1.-</ecNumber>
    </submittedName>
</protein>
<dbReference type="InterPro" id="IPR000577">
    <property type="entry name" value="Carb_kinase_FGGY"/>
</dbReference>
<sequence>MPGSDGDRPPCWLGIDLGTQSVRALLADATGRVLGRGSAPLTGHRPSAGRHEQDPEDWWAAARAAAREALAGPGGGAASVRGVAVCSTSGTVLLAGPSGEPLTPGLMYDDGRAGDEAAEAQAAGAEVWDRLGVRIQPSWALAKALWLVRRHAPPPGGRLLHQADVITGRLVGGTVATDSSHALKTGYDLLSEGWPCEVLGSLGLDDALLPSVVRPGTVLGGVCAAAAEATGIPAGTPVIAGMTDGCASQLGSGALRVGRWNSVLGTTLVLKGVTADPVRDPAGVMYSHRSPDGGWLPGGASSVGAGVLTGDRDRLAALDAEAAAFEPSTAVAYPLVSRGERFPFLAPGAVGFMLGEPSGEADRHAALLQGVALVERLALSYVQALGAPVEGPVTFTGGAARSAYWCRLRADVLGRPARIPEHADAALGMAILAAYGTTAPGPGRSLAGIAESMVRIRATVEPRPGGAERFAGPYRRLLDELERRGWLPAEVAAHARGNE</sequence>
<dbReference type="InterPro" id="IPR043129">
    <property type="entry name" value="ATPase_NBD"/>
</dbReference>